<dbReference type="Proteomes" id="UP000214365">
    <property type="component" value="Unassembled WGS sequence"/>
</dbReference>
<keyword evidence="3" id="KW-0378">Hydrolase</keyword>
<evidence type="ECO:0000313" key="8">
    <source>
        <dbReference type="EMBL" id="OKL57785.1"/>
    </source>
</evidence>
<gene>
    <name evidence="8" type="ORF">UA08_07143</name>
</gene>
<organism evidence="8 9">
    <name type="scientific">Talaromyces atroroseus</name>
    <dbReference type="NCBI Taxonomy" id="1441469"/>
    <lineage>
        <taxon>Eukaryota</taxon>
        <taxon>Fungi</taxon>
        <taxon>Dikarya</taxon>
        <taxon>Ascomycota</taxon>
        <taxon>Pezizomycotina</taxon>
        <taxon>Eurotiomycetes</taxon>
        <taxon>Eurotiomycetidae</taxon>
        <taxon>Eurotiales</taxon>
        <taxon>Trichocomaceae</taxon>
        <taxon>Talaromyces</taxon>
        <taxon>Talaromyces sect. Trachyspermi</taxon>
    </lineage>
</organism>
<name>A0A225ATP4_TALAT</name>
<comment type="caution">
    <text evidence="8">The sequence shown here is derived from an EMBL/GenBank/DDBJ whole genome shotgun (WGS) entry which is preliminary data.</text>
</comment>
<dbReference type="PANTHER" id="PTHR12606">
    <property type="entry name" value="SENTRIN/SUMO-SPECIFIC PROTEASE"/>
    <property type="match status" value="1"/>
</dbReference>
<feature type="compositionally biased region" description="Basic and acidic residues" evidence="6">
    <location>
        <begin position="158"/>
        <end position="167"/>
    </location>
</feature>
<dbReference type="GeneID" id="31006899"/>
<reference evidence="8 9" key="1">
    <citation type="submission" date="2015-06" db="EMBL/GenBank/DDBJ databases">
        <title>Talaromyces atroroseus IBT 11181 draft genome.</title>
        <authorList>
            <person name="Rasmussen K.B."/>
            <person name="Rasmussen S."/>
            <person name="Petersen B."/>
            <person name="Sicheritz-Ponten T."/>
            <person name="Mortensen U.H."/>
            <person name="Thrane U."/>
        </authorList>
    </citation>
    <scope>NUCLEOTIDE SEQUENCE [LARGE SCALE GENOMIC DNA]</scope>
    <source>
        <strain evidence="8 9">IBT 11181</strain>
    </source>
</reference>
<dbReference type="STRING" id="1441469.A0A225ATP4"/>
<dbReference type="InterPro" id="IPR003653">
    <property type="entry name" value="Peptidase_C48_C"/>
</dbReference>
<feature type="region of interest" description="Disordered" evidence="6">
    <location>
        <begin position="141"/>
        <end position="167"/>
    </location>
</feature>
<dbReference type="InterPro" id="IPR038765">
    <property type="entry name" value="Papain-like_cys_pep_sf"/>
</dbReference>
<keyword evidence="2" id="KW-0645">Protease</keyword>
<keyword evidence="5" id="KW-0175">Coiled coil</keyword>
<evidence type="ECO:0000313" key="9">
    <source>
        <dbReference type="Proteomes" id="UP000214365"/>
    </source>
</evidence>
<sequence length="929" mass="102842">MNGDTFMSNADDTAADHRMQGMVPTYAKVLYSRRSSSRLCRIAPMTPDPRLHAYHIPRKGDPLLIPKKPMRSYNPYDAKVLRRICRKAESRKRALEEFEGREPKRRRITGVTAHPEAPEIVPETSAQVITEAGHGVVPQVTEEDHPTAPLEAPLPQPESEHDGNTDTHVHSAPGLFRAAHLAMQQCVRSGVQMATTLRRHFARSDEARETTHADYDDEGDLAISAQLQAELTENITHLSSLSAIIPSFDDQAAAQLQAELTAHAASFPAVVFPPPIISTNAANLPPQDQAMVNQDAMTSEGVLRPAEDLAQEVPEVAIPEAEASAAANEESDAQEIRAAMSNSSEGSSINALFYTREFRRFRPCPLITEPPPPLSLGQRSRVIRGRTHSYFIAPDADVDEAELARQLEAEERGEIYTAAEPEAPTPAGMEDVQDIAPQQEGIDQQPVDETVASQIPTEEAPEPEPQLEAEELDGENAEGEEEGGDDEWRYRIGVPPLMPWMRRRRIRRVALVAPAIPERPVAPAAPARPIAQAVPSVPVFPAPIVLAPATHAARSAPVTPARPQRELETEVEETANQLAATTVAEEGHVSPPVDSDPTGRSISWLRGETPLGRPVSAVRLFNPFSPPISWGNRTAPLRQAEWEAIQEEKRREEEREREEQREQLLQQKKESLGRVRVADGEAAVTPLSDSWEQQLDAVMSGPAQRILVSTLEGAELTAQKLETCYTPMAWLNDEVVNGHLALIVDYLRRAADNLGRNAQPKYYAFNSFFYKKLREGGHESVKRWTRRAKIQGKALLDVETLFIPVHEQAHWTLLVLRPRTRTIEYFDSLYSDPDPFINNAKKWLKGELGELYDEEEWYVLNSPSPQQNNGSDCGVFLLTTAKAIALGLEPTVYGPSDISLIRRKIVAELLNGGLKGDFEPVGDAGKKRL</sequence>
<protein>
    <recommendedName>
        <fullName evidence="7">Ubiquitin-like protease family profile domain-containing protein</fullName>
    </recommendedName>
</protein>
<comment type="similarity">
    <text evidence="1">Belongs to the peptidase C48 family.</text>
</comment>
<keyword evidence="9" id="KW-1185">Reference proteome</keyword>
<dbReference type="GO" id="GO:0016929">
    <property type="term" value="F:deSUMOylase activity"/>
    <property type="evidence" value="ECO:0007669"/>
    <property type="project" value="TreeGrafter"/>
</dbReference>
<feature type="domain" description="Ubiquitin-like protease family profile" evidence="7">
    <location>
        <begin position="730"/>
        <end position="893"/>
    </location>
</feature>
<dbReference type="GO" id="GO:0005634">
    <property type="term" value="C:nucleus"/>
    <property type="evidence" value="ECO:0007669"/>
    <property type="project" value="TreeGrafter"/>
</dbReference>
<dbReference type="GO" id="GO:0016926">
    <property type="term" value="P:protein desumoylation"/>
    <property type="evidence" value="ECO:0007669"/>
    <property type="project" value="TreeGrafter"/>
</dbReference>
<dbReference type="Gene3D" id="3.40.395.10">
    <property type="entry name" value="Adenoviral Proteinase, Chain A"/>
    <property type="match status" value="1"/>
</dbReference>
<feature type="region of interest" description="Disordered" evidence="6">
    <location>
        <begin position="455"/>
        <end position="488"/>
    </location>
</feature>
<keyword evidence="4" id="KW-0788">Thiol protease</keyword>
<dbReference type="EMBL" id="LFMY01000011">
    <property type="protein sequence ID" value="OKL57785.1"/>
    <property type="molecule type" value="Genomic_DNA"/>
</dbReference>
<dbReference type="OrthoDB" id="1939479at2759"/>
<feature type="coiled-coil region" evidence="5">
    <location>
        <begin position="637"/>
        <end position="671"/>
    </location>
</feature>
<accession>A0A225ATP4</accession>
<dbReference type="SUPFAM" id="SSF54001">
    <property type="entry name" value="Cysteine proteinases"/>
    <property type="match status" value="1"/>
</dbReference>
<evidence type="ECO:0000256" key="3">
    <source>
        <dbReference type="ARBA" id="ARBA00022801"/>
    </source>
</evidence>
<evidence type="ECO:0000256" key="5">
    <source>
        <dbReference type="SAM" id="Coils"/>
    </source>
</evidence>
<dbReference type="PANTHER" id="PTHR12606:SF141">
    <property type="entry name" value="GH15225P-RELATED"/>
    <property type="match status" value="1"/>
</dbReference>
<dbReference type="AlphaFoldDB" id="A0A225ATP4"/>
<dbReference type="RefSeq" id="XP_020117906.1">
    <property type="nucleotide sequence ID" value="XM_020262052.1"/>
</dbReference>
<evidence type="ECO:0000256" key="4">
    <source>
        <dbReference type="ARBA" id="ARBA00022807"/>
    </source>
</evidence>
<evidence type="ECO:0000256" key="2">
    <source>
        <dbReference type="ARBA" id="ARBA00022670"/>
    </source>
</evidence>
<dbReference type="GO" id="GO:0006508">
    <property type="term" value="P:proteolysis"/>
    <property type="evidence" value="ECO:0007669"/>
    <property type="project" value="UniProtKB-KW"/>
</dbReference>
<evidence type="ECO:0000256" key="6">
    <source>
        <dbReference type="SAM" id="MobiDB-lite"/>
    </source>
</evidence>
<evidence type="ECO:0000259" key="7">
    <source>
        <dbReference type="Pfam" id="PF02902"/>
    </source>
</evidence>
<dbReference type="Pfam" id="PF02902">
    <property type="entry name" value="Peptidase_C48"/>
    <property type="match status" value="1"/>
</dbReference>
<evidence type="ECO:0000256" key="1">
    <source>
        <dbReference type="ARBA" id="ARBA00005234"/>
    </source>
</evidence>
<feature type="compositionally biased region" description="Acidic residues" evidence="6">
    <location>
        <begin position="459"/>
        <end position="485"/>
    </location>
</feature>
<proteinExistence type="inferred from homology"/>